<name>A0ACB8QQA0_9AGAM</name>
<sequence length="465" mass="50877">MPPPTVGDAWLKSRRFGIVVDAGSSGSRLQVYSWRDPVAVREELGDAVRHQLPKVEKGTQNNEDWSTKTEPGLSSFAANVEDIPAYLAPLLDHARTVIPPLLHTKTPLFVLATADSPSQDGPCGRSVRIITGQEEGMFGWIAINYLMDGFGPFDTDRTTYGFLDMGGASTQIAFEPSTDYQESSPSDSLFPISLRMLGGEEVKHRVFVATWLGYGTNQARERYVRRLAEARDLEGGLIQDSCLHNGLRRSEGIAHLSDSSFHSLTVVGTGSFERCLAETLPLLNKAAPCQDTPCPFDGVHVPPIDFSMSHFIGVSEYWYSSEHVFGLGGAYDFVQYGRAAQEYCGKDWKEVLSMHDQDKANAKATGSIPGVQLAMRDKVEISRLETQCFKAAWIINVLHEGLGMPRIVDPGGNSSTHGDDVTAQADRKGLGRVKPAFQSMDSVGDIAITWTLGKMVLEASSERTD</sequence>
<reference evidence="1" key="1">
    <citation type="submission" date="2021-02" db="EMBL/GenBank/DDBJ databases">
        <authorList>
            <consortium name="DOE Joint Genome Institute"/>
            <person name="Ahrendt S."/>
            <person name="Looney B.P."/>
            <person name="Miyauchi S."/>
            <person name="Morin E."/>
            <person name="Drula E."/>
            <person name="Courty P.E."/>
            <person name="Chicoki N."/>
            <person name="Fauchery L."/>
            <person name="Kohler A."/>
            <person name="Kuo A."/>
            <person name="Labutti K."/>
            <person name="Pangilinan J."/>
            <person name="Lipzen A."/>
            <person name="Riley R."/>
            <person name="Andreopoulos W."/>
            <person name="He G."/>
            <person name="Johnson J."/>
            <person name="Barry K.W."/>
            <person name="Grigoriev I.V."/>
            <person name="Nagy L."/>
            <person name="Hibbett D."/>
            <person name="Henrissat B."/>
            <person name="Matheny P.B."/>
            <person name="Labbe J."/>
            <person name="Martin F."/>
        </authorList>
    </citation>
    <scope>NUCLEOTIDE SEQUENCE</scope>
    <source>
        <strain evidence="1">EC-137</strain>
    </source>
</reference>
<evidence type="ECO:0000313" key="1">
    <source>
        <dbReference type="EMBL" id="KAI0034046.1"/>
    </source>
</evidence>
<keyword evidence="2" id="KW-1185">Reference proteome</keyword>
<organism evidence="1 2">
    <name type="scientific">Vararia minispora EC-137</name>
    <dbReference type="NCBI Taxonomy" id="1314806"/>
    <lineage>
        <taxon>Eukaryota</taxon>
        <taxon>Fungi</taxon>
        <taxon>Dikarya</taxon>
        <taxon>Basidiomycota</taxon>
        <taxon>Agaricomycotina</taxon>
        <taxon>Agaricomycetes</taxon>
        <taxon>Russulales</taxon>
        <taxon>Lachnocladiaceae</taxon>
        <taxon>Vararia</taxon>
    </lineage>
</organism>
<comment type="caution">
    <text evidence="1">The sequence shown here is derived from an EMBL/GenBank/DDBJ whole genome shotgun (WGS) entry which is preliminary data.</text>
</comment>
<accession>A0ACB8QQA0</accession>
<reference evidence="1" key="2">
    <citation type="journal article" date="2022" name="New Phytol.">
        <title>Evolutionary transition to the ectomycorrhizal habit in the genomes of a hyperdiverse lineage of mushroom-forming fungi.</title>
        <authorList>
            <person name="Looney B."/>
            <person name="Miyauchi S."/>
            <person name="Morin E."/>
            <person name="Drula E."/>
            <person name="Courty P.E."/>
            <person name="Kohler A."/>
            <person name="Kuo A."/>
            <person name="LaButti K."/>
            <person name="Pangilinan J."/>
            <person name="Lipzen A."/>
            <person name="Riley R."/>
            <person name="Andreopoulos W."/>
            <person name="He G."/>
            <person name="Johnson J."/>
            <person name="Nolan M."/>
            <person name="Tritt A."/>
            <person name="Barry K.W."/>
            <person name="Grigoriev I.V."/>
            <person name="Nagy L.G."/>
            <person name="Hibbett D."/>
            <person name="Henrissat B."/>
            <person name="Matheny P.B."/>
            <person name="Labbe J."/>
            <person name="Martin F.M."/>
        </authorList>
    </citation>
    <scope>NUCLEOTIDE SEQUENCE</scope>
    <source>
        <strain evidence="1">EC-137</strain>
    </source>
</reference>
<evidence type="ECO:0000313" key="2">
    <source>
        <dbReference type="Proteomes" id="UP000814128"/>
    </source>
</evidence>
<protein>
    <submittedName>
        <fullName evidence="1">Nucleoside phosphatase GDA1/CD39</fullName>
    </submittedName>
</protein>
<gene>
    <name evidence="1" type="ORF">K488DRAFT_69443</name>
</gene>
<proteinExistence type="predicted"/>
<dbReference type="EMBL" id="MU273507">
    <property type="protein sequence ID" value="KAI0034046.1"/>
    <property type="molecule type" value="Genomic_DNA"/>
</dbReference>
<dbReference type="Proteomes" id="UP000814128">
    <property type="component" value="Unassembled WGS sequence"/>
</dbReference>